<proteinExistence type="predicted"/>
<keyword evidence="2" id="KW-1185">Reference proteome</keyword>
<sequence length="55" mass="6659">IIFPAGRVCFNQAFLNVLRHFYGHYRVQPYMWVRPGHLPDRRFLPALFRHCFPSL</sequence>
<reference evidence="2" key="1">
    <citation type="journal article" date="2017" name="Appl. Environ. Microbiol.">
        <title>Genomic analysis of Calderihabitans maritimus KKC1, a thermophilic hydrogenogenic carboxydotrophic bacterium isolated from marine sediment.</title>
        <authorList>
            <person name="Omae K."/>
            <person name="Yoneda Y."/>
            <person name="Fukuyama Y."/>
            <person name="Yoshida T."/>
            <person name="Sako Y."/>
        </authorList>
    </citation>
    <scope>NUCLEOTIDE SEQUENCE [LARGE SCALE GENOMIC DNA]</scope>
    <source>
        <strain evidence="2">KKC1</strain>
    </source>
</reference>
<accession>A0A1Z5HXY4</accession>
<gene>
    <name evidence="1" type="ORF">KKC1_34940</name>
</gene>
<evidence type="ECO:0000313" key="2">
    <source>
        <dbReference type="Proteomes" id="UP000197032"/>
    </source>
</evidence>
<feature type="non-terminal residue" evidence="1">
    <location>
        <position position="1"/>
    </location>
</feature>
<evidence type="ECO:0000313" key="1">
    <source>
        <dbReference type="EMBL" id="GAW94389.1"/>
    </source>
</evidence>
<protein>
    <submittedName>
        <fullName evidence="1">Uncharacterized protein</fullName>
    </submittedName>
</protein>
<organism evidence="1 2">
    <name type="scientific">Calderihabitans maritimus</name>
    <dbReference type="NCBI Taxonomy" id="1246530"/>
    <lineage>
        <taxon>Bacteria</taxon>
        <taxon>Bacillati</taxon>
        <taxon>Bacillota</taxon>
        <taxon>Clostridia</taxon>
        <taxon>Neomoorellales</taxon>
        <taxon>Calderihabitantaceae</taxon>
        <taxon>Calderihabitans</taxon>
    </lineage>
</organism>
<comment type="caution">
    <text evidence="1">The sequence shown here is derived from an EMBL/GenBank/DDBJ whole genome shotgun (WGS) entry which is preliminary data.</text>
</comment>
<name>A0A1Z5HXY4_9FIRM</name>
<dbReference type="AlphaFoldDB" id="A0A1Z5HXY4"/>
<dbReference type="Proteomes" id="UP000197032">
    <property type="component" value="Unassembled WGS sequence"/>
</dbReference>
<dbReference type="EMBL" id="BDGJ01000216">
    <property type="protein sequence ID" value="GAW94389.1"/>
    <property type="molecule type" value="Genomic_DNA"/>
</dbReference>